<accession>A0A926NLA3</accession>
<keyword evidence="4" id="KW-0598">Phosphotransferase system</keyword>
<evidence type="ECO:0000313" key="11">
    <source>
        <dbReference type="EMBL" id="MBD1382693.1"/>
    </source>
</evidence>
<evidence type="ECO:0000256" key="9">
    <source>
        <dbReference type="SAM" id="Phobius"/>
    </source>
</evidence>
<dbReference type="PROSITE" id="PS01035">
    <property type="entry name" value="PTS_EIIB_TYPE_1_CYS"/>
    <property type="match status" value="1"/>
</dbReference>
<evidence type="ECO:0000256" key="8">
    <source>
        <dbReference type="PROSITE-ProRule" id="PRU00421"/>
    </source>
</evidence>
<evidence type="ECO:0000256" key="4">
    <source>
        <dbReference type="ARBA" id="ARBA00022683"/>
    </source>
</evidence>
<keyword evidence="12" id="KW-1185">Reference proteome</keyword>
<evidence type="ECO:0000256" key="5">
    <source>
        <dbReference type="ARBA" id="ARBA00022692"/>
    </source>
</evidence>
<name>A0A926NLA3_9BACI</name>
<dbReference type="PROSITE" id="PS51098">
    <property type="entry name" value="PTS_EIIB_TYPE_1"/>
    <property type="match status" value="1"/>
</dbReference>
<dbReference type="CDD" id="cd00212">
    <property type="entry name" value="PTS_IIB_glc"/>
    <property type="match status" value="1"/>
</dbReference>
<evidence type="ECO:0000256" key="2">
    <source>
        <dbReference type="ARBA" id="ARBA00022597"/>
    </source>
</evidence>
<gene>
    <name evidence="11" type="ORF">IC621_21035</name>
</gene>
<keyword evidence="9" id="KW-0472">Membrane</keyword>
<protein>
    <submittedName>
        <fullName evidence="11">PTS transporter subunit EIIB</fullName>
    </submittedName>
</protein>
<sequence>MMAHMFQITIGQTFSGGFIDFVLFGILQGNEKTNWLMVPVIGIPWFFVYYFSFSFLIKKFQLKTPGREDEESGVVIRNKTERAEAILTGLGGADNLTNIDCCATRLRVSVNDVGQINEDLLKQTGSRGVVKKGNGVQVIYGPDVTIIKNELEEIVGEK</sequence>
<dbReference type="EMBL" id="JACXAI010000035">
    <property type="protein sequence ID" value="MBD1382693.1"/>
    <property type="molecule type" value="Genomic_DNA"/>
</dbReference>
<feature type="transmembrane region" description="Helical" evidence="9">
    <location>
        <begin position="35"/>
        <end position="57"/>
    </location>
</feature>
<feature type="transmembrane region" description="Helical" evidence="9">
    <location>
        <begin position="12"/>
        <end position="29"/>
    </location>
</feature>
<dbReference type="GO" id="GO:0016301">
    <property type="term" value="F:kinase activity"/>
    <property type="evidence" value="ECO:0007669"/>
    <property type="project" value="UniProtKB-KW"/>
</dbReference>
<reference evidence="11" key="1">
    <citation type="submission" date="2020-09" db="EMBL/GenBank/DDBJ databases">
        <title>A novel bacterium of genus Bacillus, isolated from South China Sea.</title>
        <authorList>
            <person name="Huang H."/>
            <person name="Mo K."/>
            <person name="Hu Y."/>
        </authorList>
    </citation>
    <scope>NUCLEOTIDE SEQUENCE</scope>
    <source>
        <strain evidence="11">IB182487</strain>
    </source>
</reference>
<dbReference type="GO" id="GO:0005886">
    <property type="term" value="C:plasma membrane"/>
    <property type="evidence" value="ECO:0007669"/>
    <property type="project" value="TreeGrafter"/>
</dbReference>
<dbReference type="PANTHER" id="PTHR30009">
    <property type="entry name" value="CYTOCHROME C-TYPE SYNTHESIS PROTEIN AND PTS TRANSMEMBRANE COMPONENT"/>
    <property type="match status" value="1"/>
</dbReference>
<proteinExistence type="predicted"/>
<keyword evidence="7 9" id="KW-1133">Transmembrane helix</keyword>
<dbReference type="GO" id="GO:0090563">
    <property type="term" value="F:protein-phosphocysteine-sugar phosphotransferase activity"/>
    <property type="evidence" value="ECO:0007669"/>
    <property type="project" value="TreeGrafter"/>
</dbReference>
<feature type="domain" description="PTS EIIB type-1" evidence="10">
    <location>
        <begin position="80"/>
        <end position="158"/>
    </location>
</feature>
<dbReference type="GO" id="GO:0009401">
    <property type="term" value="P:phosphoenolpyruvate-dependent sugar phosphotransferase system"/>
    <property type="evidence" value="ECO:0007669"/>
    <property type="project" value="UniProtKB-KW"/>
</dbReference>
<evidence type="ECO:0000256" key="3">
    <source>
        <dbReference type="ARBA" id="ARBA00022679"/>
    </source>
</evidence>
<dbReference type="InterPro" id="IPR018113">
    <property type="entry name" value="PTrfase_EIIB_Cys"/>
</dbReference>
<dbReference type="NCBIfam" id="TIGR00826">
    <property type="entry name" value="EIIB_glc"/>
    <property type="match status" value="1"/>
</dbReference>
<evidence type="ECO:0000259" key="10">
    <source>
        <dbReference type="PROSITE" id="PS51098"/>
    </source>
</evidence>
<dbReference type="SUPFAM" id="SSF55604">
    <property type="entry name" value="Glucose permease domain IIB"/>
    <property type="match status" value="1"/>
</dbReference>
<organism evidence="11 12">
    <name type="scientific">Metabacillus arenae</name>
    <dbReference type="NCBI Taxonomy" id="2771434"/>
    <lineage>
        <taxon>Bacteria</taxon>
        <taxon>Bacillati</taxon>
        <taxon>Bacillota</taxon>
        <taxon>Bacilli</taxon>
        <taxon>Bacillales</taxon>
        <taxon>Bacillaceae</taxon>
        <taxon>Metabacillus</taxon>
    </lineage>
</organism>
<dbReference type="InterPro" id="IPR036878">
    <property type="entry name" value="Glu_permease_IIB"/>
</dbReference>
<comment type="caution">
    <text evidence="11">The sequence shown here is derived from an EMBL/GenBank/DDBJ whole genome shotgun (WGS) entry which is preliminary data.</text>
</comment>
<dbReference type="InterPro" id="IPR001996">
    <property type="entry name" value="PTS_IIB_1"/>
</dbReference>
<dbReference type="GO" id="GO:0008982">
    <property type="term" value="F:protein-N(PI)-phosphohistidine-sugar phosphotransferase activity"/>
    <property type="evidence" value="ECO:0007669"/>
    <property type="project" value="InterPro"/>
</dbReference>
<dbReference type="AlphaFoldDB" id="A0A926NLA3"/>
<evidence type="ECO:0000256" key="7">
    <source>
        <dbReference type="ARBA" id="ARBA00022989"/>
    </source>
</evidence>
<evidence type="ECO:0000256" key="6">
    <source>
        <dbReference type="ARBA" id="ARBA00022777"/>
    </source>
</evidence>
<keyword evidence="2" id="KW-0762">Sugar transport</keyword>
<dbReference type="Proteomes" id="UP000626844">
    <property type="component" value="Unassembled WGS sequence"/>
</dbReference>
<evidence type="ECO:0000313" key="12">
    <source>
        <dbReference type="Proteomes" id="UP000626844"/>
    </source>
</evidence>
<feature type="active site" description="Phosphocysteine intermediate; for EIIB activity" evidence="8">
    <location>
        <position position="102"/>
    </location>
</feature>
<evidence type="ECO:0000256" key="1">
    <source>
        <dbReference type="ARBA" id="ARBA00022448"/>
    </source>
</evidence>
<dbReference type="Gene3D" id="3.30.1360.60">
    <property type="entry name" value="Glucose permease domain IIB"/>
    <property type="match status" value="1"/>
</dbReference>
<dbReference type="InterPro" id="IPR050429">
    <property type="entry name" value="PTS_Glucose_EIICBA"/>
</dbReference>
<keyword evidence="6" id="KW-0418">Kinase</keyword>
<dbReference type="PANTHER" id="PTHR30009:SF24">
    <property type="entry name" value="PTS SYSTEM, IIBC COMPONENT"/>
    <property type="match status" value="1"/>
</dbReference>
<keyword evidence="3" id="KW-0808">Transferase</keyword>
<dbReference type="Pfam" id="PF00367">
    <property type="entry name" value="PTS_EIIB"/>
    <property type="match status" value="1"/>
</dbReference>
<keyword evidence="1" id="KW-0813">Transport</keyword>
<keyword evidence="5 9" id="KW-0812">Transmembrane</keyword>